<protein>
    <submittedName>
        <fullName evidence="2">Cycloeucalenol cycloisomerase</fullName>
        <ecNumber evidence="2">5.5.1.9</ecNumber>
    </submittedName>
</protein>
<dbReference type="EC" id="5.5.1.9" evidence="2"/>
<feature type="transmembrane region" description="Helical" evidence="1">
    <location>
        <begin position="217"/>
        <end position="237"/>
    </location>
</feature>
<dbReference type="GO" id="GO:0047793">
    <property type="term" value="F:cycloeucalenol cycloisomerase activity"/>
    <property type="evidence" value="ECO:0007669"/>
    <property type="project" value="UniProtKB-EC"/>
</dbReference>
<feature type="transmembrane region" description="Helical" evidence="1">
    <location>
        <begin position="21"/>
        <end position="41"/>
    </location>
</feature>
<accession>A0A127FC51</accession>
<reference evidence="2 3" key="1">
    <citation type="submission" date="2015-06" db="EMBL/GenBank/DDBJ databases">
        <title>A Comprehensive Approach to Explore the Metabolic and Phylogenetic Diversity of Bacterial Steroid Degradation in the Environment: Testosterone as an Example.</title>
        <authorList>
            <person name="Yang F.-C."/>
            <person name="Chen Y.-L."/>
            <person name="Yu C.-P."/>
            <person name="Tang S.-L."/>
            <person name="Wang P.-H."/>
            <person name="Ismail W."/>
            <person name="Wang C.-H."/>
            <person name="Yang C.-Y."/>
            <person name="Chiang Y.-R."/>
        </authorList>
    </citation>
    <scope>NUCLEOTIDE SEQUENCE [LARGE SCALE GENOMIC DNA]</scope>
    <source>
        <strain evidence="2 3">DSM 18526</strain>
    </source>
</reference>
<dbReference type="PANTHER" id="PTHR35136:SF1">
    <property type="entry name" value="CYCLOEUCALENOL CYCLOISOMERASE"/>
    <property type="match status" value="1"/>
</dbReference>
<keyword evidence="3" id="KW-1185">Reference proteome</keyword>
<evidence type="ECO:0000256" key="1">
    <source>
        <dbReference type="SAM" id="Phobius"/>
    </source>
</evidence>
<keyword evidence="2" id="KW-0413">Isomerase</keyword>
<feature type="transmembrane region" description="Helical" evidence="1">
    <location>
        <begin position="143"/>
        <end position="161"/>
    </location>
</feature>
<dbReference type="STRING" id="465721.ACG33_12975"/>
<evidence type="ECO:0000313" key="3">
    <source>
        <dbReference type="Proteomes" id="UP000070250"/>
    </source>
</evidence>
<organism evidence="2 3">
    <name type="scientific">Steroidobacter denitrificans</name>
    <dbReference type="NCBI Taxonomy" id="465721"/>
    <lineage>
        <taxon>Bacteria</taxon>
        <taxon>Pseudomonadati</taxon>
        <taxon>Pseudomonadota</taxon>
        <taxon>Gammaproteobacteria</taxon>
        <taxon>Steroidobacterales</taxon>
        <taxon>Steroidobacteraceae</taxon>
        <taxon>Steroidobacter</taxon>
    </lineage>
</organism>
<dbReference type="OrthoDB" id="5503027at2"/>
<gene>
    <name evidence="2" type="ORF">ACG33_12975</name>
</gene>
<evidence type="ECO:0000313" key="2">
    <source>
        <dbReference type="EMBL" id="AMN47994.1"/>
    </source>
</evidence>
<feature type="transmembrane region" description="Helical" evidence="1">
    <location>
        <begin position="258"/>
        <end position="277"/>
    </location>
</feature>
<dbReference type="RefSeq" id="WP_066921817.1">
    <property type="nucleotide sequence ID" value="NZ_CP011971.1"/>
</dbReference>
<feature type="transmembrane region" description="Helical" evidence="1">
    <location>
        <begin position="80"/>
        <end position="99"/>
    </location>
</feature>
<proteinExistence type="predicted"/>
<feature type="transmembrane region" description="Helical" evidence="1">
    <location>
        <begin position="47"/>
        <end position="68"/>
    </location>
</feature>
<dbReference type="Proteomes" id="UP000070250">
    <property type="component" value="Chromosome"/>
</dbReference>
<feature type="transmembrane region" description="Helical" evidence="1">
    <location>
        <begin position="181"/>
        <end position="201"/>
    </location>
</feature>
<dbReference type="InterPro" id="IPR020532">
    <property type="entry name" value="Cycloeucalenol_cycloisomerase"/>
</dbReference>
<dbReference type="EMBL" id="CP011971">
    <property type="protein sequence ID" value="AMN47994.1"/>
    <property type="molecule type" value="Genomic_DNA"/>
</dbReference>
<dbReference type="KEGG" id="sdf:ACG33_12975"/>
<name>A0A127FC51_STEDE</name>
<keyword evidence="1" id="KW-0812">Transmembrane</keyword>
<dbReference type="PANTHER" id="PTHR35136">
    <property type="entry name" value="CYCLOEUCALENOL CYCLOISOMERASE"/>
    <property type="match status" value="1"/>
</dbReference>
<keyword evidence="1" id="KW-0472">Membrane</keyword>
<dbReference type="AlphaFoldDB" id="A0A127FC51"/>
<keyword evidence="1" id="KW-1133">Transmembrane helix</keyword>
<sequence>MSTAQSKWFSANPDKAWAEKLFLSFTPVFIVFNLVVQKMGWLDTGNFWNVVQNLAMWIPYLVLLPWWLRRRSGFAWRDSYWFKVNIYMAVYVFFATYFHTEWFFSALGLRYHFPNVSWYFDSALAGPDQVTALAQHQRIPLGMYFNTMAFFIVYHTLAVILMRRIRALAGDWGLAARKAAWFAIVLITSIFFAWAETFFYITPDIANHVYYVDKEKMLAVGTSLYVLYLIVSFPNFFRLDETIDTRWSLKDCVVQASFVSMWILLLIDLWVHIYGRIT</sequence>